<keyword evidence="4" id="KW-1185">Reference proteome</keyword>
<dbReference type="Pfam" id="PF22669">
    <property type="entry name" value="Exo_endo_phos2"/>
    <property type="match status" value="1"/>
</dbReference>
<dbReference type="PANTHER" id="PTHR11200">
    <property type="entry name" value="INOSITOL 5-PHOSPHATASE"/>
    <property type="match status" value="1"/>
</dbReference>
<evidence type="ECO:0000256" key="1">
    <source>
        <dbReference type="ARBA" id="ARBA00010768"/>
    </source>
</evidence>
<dbReference type="InterPro" id="IPR046985">
    <property type="entry name" value="IP5"/>
</dbReference>
<dbReference type="EMBL" id="JARAOO010000003">
    <property type="protein sequence ID" value="KAJ7978311.1"/>
    <property type="molecule type" value="Genomic_DNA"/>
</dbReference>
<comment type="similarity">
    <text evidence="1">Belongs to the inositol polyphosphate 5-phosphatase family.</text>
</comment>
<dbReference type="PANTHER" id="PTHR11200:SF300">
    <property type="entry name" value="TYPE II INOSITOL 1,4,5-TRISPHOSPHATE 5-PHOSPHATASE"/>
    <property type="match status" value="1"/>
</dbReference>
<dbReference type="AlphaFoldDB" id="A0AAD7QB85"/>
<proteinExistence type="inferred from homology"/>
<sequence length="90" mass="9936">MGQRSREWRVGLEGSSVGQWWLDMIGKTLDDGSTFERVGSRQLAGLLIAVWVRKNIRAHVGDVDAAAVPCGFGRAIGNKLVKSYFRSCKL</sequence>
<dbReference type="GO" id="GO:0046856">
    <property type="term" value="P:phosphatidylinositol dephosphorylation"/>
    <property type="evidence" value="ECO:0007669"/>
    <property type="project" value="InterPro"/>
</dbReference>
<protein>
    <submittedName>
        <fullName evidence="3">Type II inositol polyphosphate 5-phosphatase</fullName>
    </submittedName>
</protein>
<dbReference type="InterPro" id="IPR036691">
    <property type="entry name" value="Endo/exonu/phosph_ase_sf"/>
</dbReference>
<feature type="domain" description="Inositol polyphosphate-related phosphatase" evidence="2">
    <location>
        <begin position="19"/>
        <end position="79"/>
    </location>
</feature>
<accession>A0AAD7QB85</accession>
<dbReference type="Proteomes" id="UP001163823">
    <property type="component" value="Chromosome 3"/>
</dbReference>
<gene>
    <name evidence="3" type="ORF">O6P43_007795</name>
</gene>
<evidence type="ECO:0000259" key="2">
    <source>
        <dbReference type="Pfam" id="PF22669"/>
    </source>
</evidence>
<organism evidence="3 4">
    <name type="scientific">Quillaja saponaria</name>
    <name type="common">Soap bark tree</name>
    <dbReference type="NCBI Taxonomy" id="32244"/>
    <lineage>
        <taxon>Eukaryota</taxon>
        <taxon>Viridiplantae</taxon>
        <taxon>Streptophyta</taxon>
        <taxon>Embryophyta</taxon>
        <taxon>Tracheophyta</taxon>
        <taxon>Spermatophyta</taxon>
        <taxon>Magnoliopsida</taxon>
        <taxon>eudicotyledons</taxon>
        <taxon>Gunneridae</taxon>
        <taxon>Pentapetalae</taxon>
        <taxon>rosids</taxon>
        <taxon>fabids</taxon>
        <taxon>Fabales</taxon>
        <taxon>Quillajaceae</taxon>
        <taxon>Quillaja</taxon>
    </lineage>
</organism>
<dbReference type="InterPro" id="IPR000300">
    <property type="entry name" value="IPPc"/>
</dbReference>
<name>A0AAD7QB85_QUISA</name>
<reference evidence="3" key="1">
    <citation type="journal article" date="2023" name="Science">
        <title>Elucidation of the pathway for biosynthesis of saponin adjuvants from the soapbark tree.</title>
        <authorList>
            <person name="Reed J."/>
            <person name="Orme A."/>
            <person name="El-Demerdash A."/>
            <person name="Owen C."/>
            <person name="Martin L.B.B."/>
            <person name="Misra R.C."/>
            <person name="Kikuchi S."/>
            <person name="Rejzek M."/>
            <person name="Martin A.C."/>
            <person name="Harkess A."/>
            <person name="Leebens-Mack J."/>
            <person name="Louveau T."/>
            <person name="Stephenson M.J."/>
            <person name="Osbourn A."/>
        </authorList>
    </citation>
    <scope>NUCLEOTIDE SEQUENCE</scope>
    <source>
        <strain evidence="3">S10</strain>
    </source>
</reference>
<evidence type="ECO:0000313" key="3">
    <source>
        <dbReference type="EMBL" id="KAJ7978311.1"/>
    </source>
</evidence>
<evidence type="ECO:0000313" key="4">
    <source>
        <dbReference type="Proteomes" id="UP001163823"/>
    </source>
</evidence>
<comment type="caution">
    <text evidence="3">The sequence shown here is derived from an EMBL/GenBank/DDBJ whole genome shotgun (WGS) entry which is preliminary data.</text>
</comment>
<dbReference type="Gene3D" id="3.60.10.10">
    <property type="entry name" value="Endonuclease/exonuclease/phosphatase"/>
    <property type="match status" value="1"/>
</dbReference>
<dbReference type="GO" id="GO:0004439">
    <property type="term" value="F:phosphatidylinositol-4,5-bisphosphate 5-phosphatase activity"/>
    <property type="evidence" value="ECO:0007669"/>
    <property type="project" value="TreeGrafter"/>
</dbReference>
<dbReference type="KEGG" id="qsa:O6P43_007795"/>